<keyword evidence="2" id="KW-1185">Reference proteome</keyword>
<dbReference type="AlphaFoldDB" id="A0A401ZZX2"/>
<dbReference type="SUPFAM" id="SSF56112">
    <property type="entry name" value="Protein kinase-like (PK-like)"/>
    <property type="match status" value="1"/>
</dbReference>
<dbReference type="RefSeq" id="WP_126580022.1">
    <property type="nucleotide sequence ID" value="NZ_BIFR01000001.1"/>
</dbReference>
<dbReference type="OrthoDB" id="4570396at2"/>
<evidence type="ECO:0000313" key="2">
    <source>
        <dbReference type="Proteomes" id="UP000287352"/>
    </source>
</evidence>
<evidence type="ECO:0000313" key="1">
    <source>
        <dbReference type="EMBL" id="GCE12393.1"/>
    </source>
</evidence>
<accession>A0A401ZZX2</accession>
<dbReference type="Proteomes" id="UP000287352">
    <property type="component" value="Unassembled WGS sequence"/>
</dbReference>
<proteinExistence type="predicted"/>
<sequence length="336" mass="37663">MIAQYDVISKHIAQWEQHFVEPDVFGTTDPHKIAELIDTFCQNGFGAAVEEYLFYESSIGAVCGVRLEDQRCVVVKVHHAHTLAFLQAMVQVQRYLLAHNYPCTKPLLAPCPLAYGIATTEELMNEGIYHEAYDPAIRRSMAEMLAQLIRLTRTPAIIPGLQPADLDLRLPPGVTWGVPHSKLFNFEATAAGAEWIDEIASQAQAIKLQGAGDLVLGHIDWGVKHFRYVGERVSVIYDWDSLLLEKEPIIVGRASGYFTYTEYFGGFRGPTNEEAQAFIAEYETARGQPFTPEEYQTIRAAKLYQLAYGARLEHALHPQETSYPEGSCRARLAQSQ</sequence>
<comment type="caution">
    <text evidence="1">The sequence shown here is derived from an EMBL/GenBank/DDBJ whole genome shotgun (WGS) entry which is preliminary data.</text>
</comment>
<organism evidence="1 2">
    <name type="scientific">Tengunoibacter tsumagoiensis</name>
    <dbReference type="NCBI Taxonomy" id="2014871"/>
    <lineage>
        <taxon>Bacteria</taxon>
        <taxon>Bacillati</taxon>
        <taxon>Chloroflexota</taxon>
        <taxon>Ktedonobacteria</taxon>
        <taxon>Ktedonobacterales</taxon>
        <taxon>Dictyobacteraceae</taxon>
        <taxon>Tengunoibacter</taxon>
    </lineage>
</organism>
<name>A0A401ZZX2_9CHLR</name>
<protein>
    <recommendedName>
        <fullName evidence="3">Aminoglycoside phosphotransferase domain-containing protein</fullName>
    </recommendedName>
</protein>
<evidence type="ECO:0008006" key="3">
    <source>
        <dbReference type="Google" id="ProtNLM"/>
    </source>
</evidence>
<reference evidence="2" key="1">
    <citation type="submission" date="2018-12" db="EMBL/GenBank/DDBJ databases">
        <title>Tengunoibacter tsumagoiensis gen. nov., sp. nov., Dictyobacter kobayashii sp. nov., D. alpinus sp. nov., and D. joshuensis sp. nov. and description of Dictyobacteraceae fam. nov. within the order Ktedonobacterales isolated from Tengu-no-mugimeshi.</title>
        <authorList>
            <person name="Wang C.M."/>
            <person name="Zheng Y."/>
            <person name="Sakai Y."/>
            <person name="Toyoda A."/>
            <person name="Minakuchi Y."/>
            <person name="Abe K."/>
            <person name="Yokota A."/>
            <person name="Yabe S."/>
        </authorList>
    </citation>
    <scope>NUCLEOTIDE SEQUENCE [LARGE SCALE GENOMIC DNA]</scope>
    <source>
        <strain evidence="2">Uno3</strain>
    </source>
</reference>
<gene>
    <name evidence="1" type="ORF">KTT_22520</name>
</gene>
<dbReference type="InterPro" id="IPR011009">
    <property type="entry name" value="Kinase-like_dom_sf"/>
</dbReference>
<dbReference type="EMBL" id="BIFR01000001">
    <property type="protein sequence ID" value="GCE12393.1"/>
    <property type="molecule type" value="Genomic_DNA"/>
</dbReference>